<dbReference type="RefSeq" id="YP_009791256.1">
    <property type="nucleotide sequence ID" value="NC_047838.1"/>
</dbReference>
<proteinExistence type="predicted"/>
<evidence type="ECO:0000313" key="2">
    <source>
        <dbReference type="Proteomes" id="UP000221247"/>
    </source>
</evidence>
<dbReference type="Proteomes" id="UP000221247">
    <property type="component" value="Segment"/>
</dbReference>
<gene>
    <name evidence="1" type="primary">99</name>
    <name evidence="1" type="ORF">PBI_BELLAMY_99</name>
</gene>
<reference evidence="1 2" key="1">
    <citation type="submission" date="2017-06" db="EMBL/GenBank/DDBJ databases">
        <authorList>
            <person name="Kim H.J."/>
            <person name="Triplett B.A."/>
        </authorList>
    </citation>
    <scope>NUCLEOTIDE SEQUENCE [LARGE SCALE GENOMIC DNA]</scope>
</reference>
<organism evidence="1 2">
    <name type="scientific">Synechococcus phage Bellamy</name>
    <dbReference type="NCBI Taxonomy" id="2023996"/>
    <lineage>
        <taxon>Viruses</taxon>
        <taxon>Duplodnaviria</taxon>
        <taxon>Heunggongvirae</taxon>
        <taxon>Uroviricota</taxon>
        <taxon>Caudoviricetes</taxon>
        <taxon>Pantevenvirales</taxon>
        <taxon>Kyanoviridae</taxon>
        <taxon>Bellamyvirus</taxon>
        <taxon>Bellamyvirus bellamy</taxon>
    </lineage>
</organism>
<dbReference type="KEGG" id="vg:54981429"/>
<name>A0A222YYJ4_9CAUD</name>
<accession>A0A222YYJ4</accession>
<dbReference type="EMBL" id="MF351863">
    <property type="protein sequence ID" value="ASR76144.1"/>
    <property type="molecule type" value="Genomic_DNA"/>
</dbReference>
<evidence type="ECO:0000313" key="1">
    <source>
        <dbReference type="EMBL" id="ASR76144.1"/>
    </source>
</evidence>
<protein>
    <submittedName>
        <fullName evidence="1">Uncharacterized protein</fullName>
    </submittedName>
</protein>
<sequence length="38" mass="4466">MPTRPTTHRGIKSHNTKLENWAKNVCHNWKEINVTLLP</sequence>
<keyword evidence="2" id="KW-1185">Reference proteome</keyword>
<dbReference type="GeneID" id="54981429"/>